<dbReference type="PANTHER" id="PTHR35869">
    <property type="entry name" value="OUTER-MEMBRANE LIPOPROTEIN CARRIER PROTEIN"/>
    <property type="match status" value="1"/>
</dbReference>
<protein>
    <recommendedName>
        <fullName evidence="2">Outer membrane lipoprotein carrier protein LolA</fullName>
    </recommendedName>
</protein>
<dbReference type="PANTHER" id="PTHR35869:SF1">
    <property type="entry name" value="OUTER-MEMBRANE LIPOPROTEIN CARRIER PROTEIN"/>
    <property type="match status" value="1"/>
</dbReference>
<evidence type="ECO:0000313" key="1">
    <source>
        <dbReference type="EMBL" id="VAV95534.1"/>
    </source>
</evidence>
<name>A0A3B0RPP6_9ZZZZ</name>
<evidence type="ECO:0008006" key="2">
    <source>
        <dbReference type="Google" id="ProtNLM"/>
    </source>
</evidence>
<dbReference type="InterPro" id="IPR029046">
    <property type="entry name" value="LolA/LolB/LppX"/>
</dbReference>
<reference evidence="1" key="1">
    <citation type="submission" date="2018-06" db="EMBL/GenBank/DDBJ databases">
        <authorList>
            <person name="Zhirakovskaya E."/>
        </authorList>
    </citation>
    <scope>NUCLEOTIDE SEQUENCE</scope>
</reference>
<dbReference type="CDD" id="cd16325">
    <property type="entry name" value="LolA"/>
    <property type="match status" value="1"/>
</dbReference>
<dbReference type="Pfam" id="PF03548">
    <property type="entry name" value="LolA"/>
    <property type="match status" value="1"/>
</dbReference>
<sequence>MKKKLLKRFLSVSAICLLGISAILPATTSPASAQTRLTQPQLAAVNEIARYFNSIRSMKGQFTQTGPRGRVSSGVFYIVKPGRMRFEYAPPNPLLVVSDGSWLYVKNRKRNRVDHYPLTTTPLRLILDQKVNLFKETKIQSVSETDELTTVMLKDTSAFASGSLVLVFDKINRVLQQWVVIDERGRRTTVSLSNIENDIRANPKLFVMKLPRSNLRDAEDDR</sequence>
<dbReference type="AlphaFoldDB" id="A0A3B0RPP6"/>
<organism evidence="1">
    <name type="scientific">hydrothermal vent metagenome</name>
    <dbReference type="NCBI Taxonomy" id="652676"/>
    <lineage>
        <taxon>unclassified sequences</taxon>
        <taxon>metagenomes</taxon>
        <taxon>ecological metagenomes</taxon>
    </lineage>
</organism>
<dbReference type="Gene3D" id="2.50.20.10">
    <property type="entry name" value="Lipoprotein localisation LolA/LolB/LppX"/>
    <property type="match status" value="1"/>
</dbReference>
<dbReference type="EMBL" id="UOEC01000128">
    <property type="protein sequence ID" value="VAV95534.1"/>
    <property type="molecule type" value="Genomic_DNA"/>
</dbReference>
<accession>A0A3B0RPP6</accession>
<proteinExistence type="predicted"/>
<dbReference type="InterPro" id="IPR004564">
    <property type="entry name" value="OM_lipoprot_carrier_LolA-like"/>
</dbReference>
<gene>
    <name evidence="1" type="ORF">MNBD_ALPHA08-1463</name>
</gene>
<dbReference type="SUPFAM" id="SSF89392">
    <property type="entry name" value="Prokaryotic lipoproteins and lipoprotein localization factors"/>
    <property type="match status" value="1"/>
</dbReference>